<proteinExistence type="predicted"/>
<accession>A0A835RF55</accession>
<comment type="caution">
    <text evidence="2">The sequence shown here is derived from an EMBL/GenBank/DDBJ whole genome shotgun (WGS) entry which is preliminary data.</text>
</comment>
<feature type="compositionally biased region" description="Polar residues" evidence="1">
    <location>
        <begin position="61"/>
        <end position="73"/>
    </location>
</feature>
<dbReference type="Proteomes" id="UP000639772">
    <property type="component" value="Chromosome 3"/>
</dbReference>
<name>A0A835RF55_VANPL</name>
<sequence>MSASLPRKVSHAGEFTVWASSDRQRPRYKTCYEEEASRAPPPSTRQVWARRSARREDPPSSAVTQMRACSTAATKPVGIPKSPKSPLSYLTLSAQVKFWVPGVWSQAET</sequence>
<protein>
    <submittedName>
        <fullName evidence="2">Uncharacterized protein</fullName>
    </submittedName>
</protein>
<feature type="region of interest" description="Disordered" evidence="1">
    <location>
        <begin position="23"/>
        <end position="80"/>
    </location>
</feature>
<evidence type="ECO:0000256" key="1">
    <source>
        <dbReference type="SAM" id="MobiDB-lite"/>
    </source>
</evidence>
<feature type="compositionally biased region" description="Basic and acidic residues" evidence="1">
    <location>
        <begin position="23"/>
        <end position="37"/>
    </location>
</feature>
<dbReference type="AlphaFoldDB" id="A0A835RF55"/>
<evidence type="ECO:0000313" key="3">
    <source>
        <dbReference type="Proteomes" id="UP000639772"/>
    </source>
</evidence>
<evidence type="ECO:0000313" key="2">
    <source>
        <dbReference type="EMBL" id="KAG0489979.1"/>
    </source>
</evidence>
<dbReference type="EMBL" id="JADCNM010000003">
    <property type="protein sequence ID" value="KAG0489979.1"/>
    <property type="molecule type" value="Genomic_DNA"/>
</dbReference>
<reference evidence="2 3" key="1">
    <citation type="journal article" date="2020" name="Nat. Food">
        <title>A phased Vanilla planifolia genome enables genetic improvement of flavour and production.</title>
        <authorList>
            <person name="Hasing T."/>
            <person name="Tang H."/>
            <person name="Brym M."/>
            <person name="Khazi F."/>
            <person name="Huang T."/>
            <person name="Chambers A.H."/>
        </authorList>
    </citation>
    <scope>NUCLEOTIDE SEQUENCE [LARGE SCALE GENOMIC DNA]</scope>
    <source>
        <tissue evidence="2">Leaf</tissue>
    </source>
</reference>
<organism evidence="2 3">
    <name type="scientific">Vanilla planifolia</name>
    <name type="common">Vanilla</name>
    <dbReference type="NCBI Taxonomy" id="51239"/>
    <lineage>
        <taxon>Eukaryota</taxon>
        <taxon>Viridiplantae</taxon>
        <taxon>Streptophyta</taxon>
        <taxon>Embryophyta</taxon>
        <taxon>Tracheophyta</taxon>
        <taxon>Spermatophyta</taxon>
        <taxon>Magnoliopsida</taxon>
        <taxon>Liliopsida</taxon>
        <taxon>Asparagales</taxon>
        <taxon>Orchidaceae</taxon>
        <taxon>Vanilloideae</taxon>
        <taxon>Vanilleae</taxon>
        <taxon>Vanilla</taxon>
    </lineage>
</organism>
<gene>
    <name evidence="2" type="ORF">HPP92_006842</name>
</gene>